<dbReference type="CDD" id="cd01574">
    <property type="entry name" value="PBP1_LacI"/>
    <property type="match status" value="1"/>
</dbReference>
<dbReference type="PRINTS" id="PR00036">
    <property type="entry name" value="HTHLACI"/>
</dbReference>
<accession>A0A9X2D841</accession>
<evidence type="ECO:0000256" key="1">
    <source>
        <dbReference type="ARBA" id="ARBA00023015"/>
    </source>
</evidence>
<dbReference type="EMBL" id="JAMOIL010000014">
    <property type="protein sequence ID" value="MCM0621118.1"/>
    <property type="molecule type" value="Genomic_DNA"/>
</dbReference>
<dbReference type="Pfam" id="PF13377">
    <property type="entry name" value="Peripla_BP_3"/>
    <property type="match status" value="1"/>
</dbReference>
<evidence type="ECO:0000313" key="5">
    <source>
        <dbReference type="EMBL" id="MCM0621118.1"/>
    </source>
</evidence>
<keyword evidence="6" id="KW-1185">Reference proteome</keyword>
<comment type="caution">
    <text evidence="5">The sequence shown here is derived from an EMBL/GenBank/DDBJ whole genome shotgun (WGS) entry which is preliminary data.</text>
</comment>
<dbReference type="InterPro" id="IPR028082">
    <property type="entry name" value="Peripla_BP_I"/>
</dbReference>
<protein>
    <submittedName>
        <fullName evidence="5">LacI family DNA-binding transcriptional regulator</fullName>
    </submittedName>
</protein>
<dbReference type="Pfam" id="PF00356">
    <property type="entry name" value="LacI"/>
    <property type="match status" value="1"/>
</dbReference>
<feature type="domain" description="HTH lacI-type" evidence="4">
    <location>
        <begin position="12"/>
        <end position="66"/>
    </location>
</feature>
<proteinExistence type="predicted"/>
<dbReference type="InterPro" id="IPR046335">
    <property type="entry name" value="LacI/GalR-like_sensor"/>
</dbReference>
<dbReference type="PROSITE" id="PS00356">
    <property type="entry name" value="HTH_LACI_1"/>
    <property type="match status" value="1"/>
</dbReference>
<dbReference type="CDD" id="cd01392">
    <property type="entry name" value="HTH_LacI"/>
    <property type="match status" value="1"/>
</dbReference>
<keyword evidence="1" id="KW-0805">Transcription regulation</keyword>
<keyword evidence="2 5" id="KW-0238">DNA-binding</keyword>
<dbReference type="SUPFAM" id="SSF47413">
    <property type="entry name" value="lambda repressor-like DNA-binding domains"/>
    <property type="match status" value="1"/>
</dbReference>
<name>A0A9X2D841_9ACTN</name>
<dbReference type="InterPro" id="IPR010982">
    <property type="entry name" value="Lambda_DNA-bd_dom_sf"/>
</dbReference>
<dbReference type="GO" id="GO:0003700">
    <property type="term" value="F:DNA-binding transcription factor activity"/>
    <property type="evidence" value="ECO:0007669"/>
    <property type="project" value="TreeGrafter"/>
</dbReference>
<evidence type="ECO:0000256" key="2">
    <source>
        <dbReference type="ARBA" id="ARBA00023125"/>
    </source>
</evidence>
<dbReference type="PANTHER" id="PTHR30146">
    <property type="entry name" value="LACI-RELATED TRANSCRIPTIONAL REPRESSOR"/>
    <property type="match status" value="1"/>
</dbReference>
<dbReference type="RefSeq" id="WP_250827601.1">
    <property type="nucleotide sequence ID" value="NZ_JAMOIL010000014.1"/>
</dbReference>
<keyword evidence="3" id="KW-0804">Transcription</keyword>
<dbReference type="Gene3D" id="1.10.260.40">
    <property type="entry name" value="lambda repressor-like DNA-binding domains"/>
    <property type="match status" value="1"/>
</dbReference>
<dbReference type="Proteomes" id="UP001139485">
    <property type="component" value="Unassembled WGS sequence"/>
</dbReference>
<gene>
    <name evidence="5" type="ORF">M8330_12545</name>
</gene>
<evidence type="ECO:0000313" key="6">
    <source>
        <dbReference type="Proteomes" id="UP001139485"/>
    </source>
</evidence>
<dbReference type="AlphaFoldDB" id="A0A9X2D841"/>
<dbReference type="InterPro" id="IPR000843">
    <property type="entry name" value="HTH_LacI"/>
</dbReference>
<dbReference type="SUPFAM" id="SSF53822">
    <property type="entry name" value="Periplasmic binding protein-like I"/>
    <property type="match status" value="1"/>
</dbReference>
<dbReference type="GO" id="GO:0000976">
    <property type="term" value="F:transcription cis-regulatory region binding"/>
    <property type="evidence" value="ECO:0007669"/>
    <property type="project" value="TreeGrafter"/>
</dbReference>
<evidence type="ECO:0000256" key="3">
    <source>
        <dbReference type="ARBA" id="ARBA00023163"/>
    </source>
</evidence>
<evidence type="ECO:0000259" key="4">
    <source>
        <dbReference type="PROSITE" id="PS50932"/>
    </source>
</evidence>
<sequence length="340" mass="36495">MSTRPLPATKAPTMADVARLASVSVPTVSRVLNGNVNVSQSKRERVLDAVKELNFRPSFAARALASARPEAVAVVSGNTSQYGYAETLRGIENTCRREGLSTIISVIDSDEPAEVDRVVSQVLSQPIVGVIVLKFDPPGVAVLDRLVDKLPVVAVSGLRDTRVSQAMLDETRAAEELTGYLLDLGHATVHHVRVPPSRREDGRTTGWRRALRRAGKEVPETLDATWEPASGRAVGRRLAEDDGVTAVFCGNDEIAMGVVRGLNDAGRRVPEDVSVVGFDDHPLSELWAPSLTTVRQDFHGLGSRAVQLLGAEIEDADNVGRLSNERPAVVVRDSAAPPQA</sequence>
<dbReference type="SMART" id="SM00354">
    <property type="entry name" value="HTH_LACI"/>
    <property type="match status" value="1"/>
</dbReference>
<reference evidence="5" key="1">
    <citation type="submission" date="2022-05" db="EMBL/GenBank/DDBJ databases">
        <authorList>
            <person name="Tuo L."/>
        </authorList>
    </citation>
    <scope>NUCLEOTIDE SEQUENCE</scope>
    <source>
        <strain evidence="5">BSK12Z-4</strain>
    </source>
</reference>
<dbReference type="PANTHER" id="PTHR30146:SF109">
    <property type="entry name" value="HTH-TYPE TRANSCRIPTIONAL REGULATOR GALS"/>
    <property type="match status" value="1"/>
</dbReference>
<organism evidence="5 6">
    <name type="scientific">Nocardioides bruguierae</name>
    <dbReference type="NCBI Taxonomy" id="2945102"/>
    <lineage>
        <taxon>Bacteria</taxon>
        <taxon>Bacillati</taxon>
        <taxon>Actinomycetota</taxon>
        <taxon>Actinomycetes</taxon>
        <taxon>Propionibacteriales</taxon>
        <taxon>Nocardioidaceae</taxon>
        <taxon>Nocardioides</taxon>
    </lineage>
</organism>
<dbReference type="Gene3D" id="3.40.50.2300">
    <property type="match status" value="2"/>
</dbReference>
<dbReference type="PROSITE" id="PS50932">
    <property type="entry name" value="HTH_LACI_2"/>
    <property type="match status" value="1"/>
</dbReference>